<evidence type="ECO:0000313" key="2">
    <source>
        <dbReference type="EMBL" id="AZR74771.1"/>
    </source>
</evidence>
<dbReference type="InterPro" id="IPR036736">
    <property type="entry name" value="ACP-like_sf"/>
</dbReference>
<dbReference type="EMBL" id="CP016379">
    <property type="protein sequence ID" value="AZR74771.1"/>
    <property type="molecule type" value="Genomic_DNA"/>
</dbReference>
<dbReference type="Proteomes" id="UP000267250">
    <property type="component" value="Chromosome"/>
</dbReference>
<dbReference type="AlphaFoldDB" id="A0A3S9T2M9"/>
<keyword evidence="3" id="KW-1185">Reference proteome</keyword>
<evidence type="ECO:0000259" key="1">
    <source>
        <dbReference type="PROSITE" id="PS50075"/>
    </source>
</evidence>
<organism evidence="2 3">
    <name type="scientific">Anoxybacter fermentans</name>
    <dbReference type="NCBI Taxonomy" id="1323375"/>
    <lineage>
        <taxon>Bacteria</taxon>
        <taxon>Bacillati</taxon>
        <taxon>Bacillota</taxon>
        <taxon>Clostridia</taxon>
        <taxon>Halanaerobiales</taxon>
        <taxon>Anoxybacter</taxon>
    </lineage>
</organism>
<dbReference type="Gene3D" id="1.10.1200.10">
    <property type="entry name" value="ACP-like"/>
    <property type="match status" value="1"/>
</dbReference>
<proteinExistence type="predicted"/>
<name>A0A3S9T2M9_9FIRM</name>
<gene>
    <name evidence="2" type="ORF">BBF96_00920</name>
</gene>
<dbReference type="PROSITE" id="PS50075">
    <property type="entry name" value="CARRIER"/>
    <property type="match status" value="1"/>
</dbReference>
<sequence length="85" mass="9796">MMNVSDFIINRLQQKYTIDKNIDIETLNYVESGYIDSLGIIKFIVEIEDEFGIEFSDEEIADPSFKTVGGLIKLVERKVMNNEES</sequence>
<dbReference type="InterPro" id="IPR009081">
    <property type="entry name" value="PP-bd_ACP"/>
</dbReference>
<dbReference type="KEGG" id="aft:BBF96_00920"/>
<accession>A0A3S9T2M9</accession>
<dbReference type="SUPFAM" id="SSF47336">
    <property type="entry name" value="ACP-like"/>
    <property type="match status" value="1"/>
</dbReference>
<protein>
    <recommendedName>
        <fullName evidence="1">Carrier domain-containing protein</fullName>
    </recommendedName>
</protein>
<reference evidence="2 3" key="1">
    <citation type="submission" date="2016-07" db="EMBL/GenBank/DDBJ databases">
        <title>Genome and transcriptome analysis of iron-reducing fermentative bacteria Anoxybacter fermentans.</title>
        <authorList>
            <person name="Zeng X."/>
            <person name="Shao Z."/>
        </authorList>
    </citation>
    <scope>NUCLEOTIDE SEQUENCE [LARGE SCALE GENOMIC DNA]</scope>
    <source>
        <strain evidence="2 3">DY22613</strain>
    </source>
</reference>
<evidence type="ECO:0000313" key="3">
    <source>
        <dbReference type="Proteomes" id="UP000267250"/>
    </source>
</evidence>
<dbReference type="Pfam" id="PF00550">
    <property type="entry name" value="PP-binding"/>
    <property type="match status" value="1"/>
</dbReference>
<feature type="domain" description="Carrier" evidence="1">
    <location>
        <begin position="1"/>
        <end position="79"/>
    </location>
</feature>